<dbReference type="KEGG" id="slim:SCL_0260"/>
<protein>
    <recommendedName>
        <fullName evidence="1">Putative endonuclease Z1 domain-containing protein</fullName>
    </recommendedName>
</protein>
<feature type="domain" description="Putative endonuclease Z1" evidence="1">
    <location>
        <begin position="268"/>
        <end position="467"/>
    </location>
</feature>
<dbReference type="InterPro" id="IPR018310">
    <property type="entry name" value="Put_endonuclease_Z1-dom"/>
</dbReference>
<dbReference type="Proteomes" id="UP000243180">
    <property type="component" value="Chromosome"/>
</dbReference>
<sequence length="648" mass="72363">MKHRDQVLALLQKQIGNADEVREISETAEEVISKWVNPLSGGKEEINGLIYGLVQSGKTGVLTVTGAMGADEGYRTIVILTSDIDPLYQQTLGRVQEAFPGIDIIGKKDFKDADAFIQRIKGETCAIVTSKNSGLLRTLIENFKKGRVRGLTCLIIDDEADQASLNTRERRADGTRSTINDRIAELRGFFEKNTYLQVTATPQALFLQTPGHDFRPKFTVLSHPGSEYVGGEDFFGDRSNLVREFDLNDITILAPGPQPTPTLDIPKSLLRALDTFMVAATFKRKKEADQNCAFLCHVSTRTDDHKHIVDLLRKYKTDLAAGVKGGNHTIIKRLKAAYDDLASTHDGLRATSFEELVEAIGFFSPGITVKLVNGETDEDVAVRSPYNLFVGGNKLGRGVTIKNLLVSYYGRNPKKPQADTVLQHARMYGYRRKDIGLLRLFLPRELHIVFKAINKMERGLRDLIARNPTEEFRGVYVESGLNPTRKNILAPGAIGVYSGGSNYNPAQIMRDESVKVSTEKLNKKLESIPDESYAEMPIEDMQALIRLTIPDQAQSEHVWNPIAVAESLVQFANLHKQTTGYVYVDRDRELEANRRETQGILTGGEADLVPRDKITIFMLRTGHARGKNPAWWPQIRFPDGRYAFAFAI</sequence>
<evidence type="ECO:0000259" key="1">
    <source>
        <dbReference type="Pfam" id="PF10593"/>
    </source>
</evidence>
<reference evidence="2 3" key="1">
    <citation type="submission" date="2015-05" db="EMBL/GenBank/DDBJ databases">
        <title>Complete genome sequence of a sulfur-oxidizing gammaproteobacterium strain HA5.</title>
        <authorList>
            <person name="Miura A."/>
            <person name="Kojima H."/>
            <person name="Fukui M."/>
        </authorList>
    </citation>
    <scope>NUCLEOTIDE SEQUENCE [LARGE SCALE GENOMIC DNA]</scope>
    <source>
        <strain evidence="2 3">HA5</strain>
    </source>
</reference>
<evidence type="ECO:0000313" key="3">
    <source>
        <dbReference type="Proteomes" id="UP000243180"/>
    </source>
</evidence>
<dbReference type="OrthoDB" id="436461at2"/>
<name>A0A1B4XCR6_9GAMM</name>
<proteinExistence type="predicted"/>
<dbReference type="InParanoid" id="A0A1B4XCR6"/>
<organism evidence="2 3">
    <name type="scientific">Sulfuricaulis limicola</name>
    <dbReference type="NCBI Taxonomy" id="1620215"/>
    <lineage>
        <taxon>Bacteria</taxon>
        <taxon>Pseudomonadati</taxon>
        <taxon>Pseudomonadota</taxon>
        <taxon>Gammaproteobacteria</taxon>
        <taxon>Acidiferrobacterales</taxon>
        <taxon>Acidiferrobacteraceae</taxon>
        <taxon>Sulfuricaulis</taxon>
    </lineage>
</organism>
<dbReference type="EMBL" id="AP014879">
    <property type="protein sequence ID" value="BAV32582.1"/>
    <property type="molecule type" value="Genomic_DNA"/>
</dbReference>
<accession>A0A1B4XCR6</accession>
<keyword evidence="3" id="KW-1185">Reference proteome</keyword>
<dbReference type="RefSeq" id="WP_096359252.1">
    <property type="nucleotide sequence ID" value="NZ_AP014879.1"/>
</dbReference>
<gene>
    <name evidence="2" type="ORF">SCL_0260</name>
</gene>
<evidence type="ECO:0000313" key="2">
    <source>
        <dbReference type="EMBL" id="BAV32582.1"/>
    </source>
</evidence>
<dbReference type="AlphaFoldDB" id="A0A1B4XCR6"/>
<dbReference type="Pfam" id="PF10593">
    <property type="entry name" value="Z1"/>
    <property type="match status" value="1"/>
</dbReference>